<organism evidence="2 3">
    <name type="scientific">Citrus x changshan-huyou</name>
    <dbReference type="NCBI Taxonomy" id="2935761"/>
    <lineage>
        <taxon>Eukaryota</taxon>
        <taxon>Viridiplantae</taxon>
        <taxon>Streptophyta</taxon>
        <taxon>Embryophyta</taxon>
        <taxon>Tracheophyta</taxon>
        <taxon>Spermatophyta</taxon>
        <taxon>Magnoliopsida</taxon>
        <taxon>eudicotyledons</taxon>
        <taxon>Gunneridae</taxon>
        <taxon>Pentapetalae</taxon>
        <taxon>rosids</taxon>
        <taxon>malvids</taxon>
        <taxon>Sapindales</taxon>
        <taxon>Rutaceae</taxon>
        <taxon>Aurantioideae</taxon>
        <taxon>Citrus</taxon>
    </lineage>
</organism>
<keyword evidence="1" id="KW-0732">Signal</keyword>
<accession>A0AAP0LZY7</accession>
<gene>
    <name evidence="2" type="ORF">WN944_019463</name>
</gene>
<proteinExistence type="predicted"/>
<evidence type="ECO:0000256" key="1">
    <source>
        <dbReference type="SAM" id="SignalP"/>
    </source>
</evidence>
<reference evidence="2 3" key="1">
    <citation type="submission" date="2024-05" db="EMBL/GenBank/DDBJ databases">
        <title>Haplotype-resolved chromosome-level genome assembly of Huyou (Citrus changshanensis).</title>
        <authorList>
            <person name="Miao C."/>
            <person name="Chen W."/>
            <person name="Wu Y."/>
            <person name="Wang L."/>
            <person name="Zhao S."/>
            <person name="Grierson D."/>
            <person name="Xu C."/>
            <person name="Chen K."/>
        </authorList>
    </citation>
    <scope>NUCLEOTIDE SEQUENCE [LARGE SCALE GENOMIC DNA]</scope>
    <source>
        <strain evidence="2">01-14</strain>
        <tissue evidence="2">Leaf</tissue>
    </source>
</reference>
<feature type="chain" id="PRO_5042987376" evidence="1">
    <location>
        <begin position="21"/>
        <end position="66"/>
    </location>
</feature>
<keyword evidence="3" id="KW-1185">Reference proteome</keyword>
<protein>
    <submittedName>
        <fullName evidence="2">Uncharacterized protein</fullName>
    </submittedName>
</protein>
<name>A0AAP0LZY7_9ROSI</name>
<dbReference type="EMBL" id="JBCGBO010000007">
    <property type="protein sequence ID" value="KAK9188064.1"/>
    <property type="molecule type" value="Genomic_DNA"/>
</dbReference>
<dbReference type="AlphaFoldDB" id="A0AAP0LZY7"/>
<sequence length="66" mass="7323">MILIFLFWLVNPILLLAIGAENVEKDCYTVLLVVYNLGEILMGIPWEGNGRGSMVIDSLGLIKDQS</sequence>
<dbReference type="Proteomes" id="UP001428341">
    <property type="component" value="Unassembled WGS sequence"/>
</dbReference>
<feature type="signal peptide" evidence="1">
    <location>
        <begin position="1"/>
        <end position="20"/>
    </location>
</feature>
<evidence type="ECO:0000313" key="3">
    <source>
        <dbReference type="Proteomes" id="UP001428341"/>
    </source>
</evidence>
<comment type="caution">
    <text evidence="2">The sequence shown here is derived from an EMBL/GenBank/DDBJ whole genome shotgun (WGS) entry which is preliminary data.</text>
</comment>
<evidence type="ECO:0000313" key="2">
    <source>
        <dbReference type="EMBL" id="KAK9188064.1"/>
    </source>
</evidence>